<proteinExistence type="predicted"/>
<feature type="region of interest" description="Disordered" evidence="1">
    <location>
        <begin position="165"/>
        <end position="210"/>
    </location>
</feature>
<dbReference type="EMBL" id="HG793142">
    <property type="protein sequence ID" value="CRL23473.1"/>
    <property type="molecule type" value="Genomic_DNA"/>
</dbReference>
<organism evidence="2 3">
    <name type="scientific">Penicillium camemberti (strain FM 013)</name>
    <dbReference type="NCBI Taxonomy" id="1429867"/>
    <lineage>
        <taxon>Eukaryota</taxon>
        <taxon>Fungi</taxon>
        <taxon>Dikarya</taxon>
        <taxon>Ascomycota</taxon>
        <taxon>Pezizomycotina</taxon>
        <taxon>Eurotiomycetes</taxon>
        <taxon>Eurotiomycetidae</taxon>
        <taxon>Eurotiales</taxon>
        <taxon>Aspergillaceae</taxon>
        <taxon>Penicillium</taxon>
    </lineage>
</organism>
<name>A0A0G4PAX6_PENC3</name>
<dbReference type="AlphaFoldDB" id="A0A0G4PAX6"/>
<accession>A0A0G4PAX6</accession>
<feature type="compositionally biased region" description="Polar residues" evidence="1">
    <location>
        <begin position="90"/>
        <end position="117"/>
    </location>
</feature>
<evidence type="ECO:0000313" key="3">
    <source>
        <dbReference type="Proteomes" id="UP000053732"/>
    </source>
</evidence>
<feature type="compositionally biased region" description="Polar residues" evidence="1">
    <location>
        <begin position="193"/>
        <end position="205"/>
    </location>
</feature>
<evidence type="ECO:0000256" key="1">
    <source>
        <dbReference type="SAM" id="MobiDB-lite"/>
    </source>
</evidence>
<gene>
    <name evidence="2" type="ORF">PCAMFM013_S009g000413</name>
</gene>
<protein>
    <submittedName>
        <fullName evidence="2">Str. FM013</fullName>
    </submittedName>
</protein>
<evidence type="ECO:0000313" key="2">
    <source>
        <dbReference type="EMBL" id="CRL23473.1"/>
    </source>
</evidence>
<reference evidence="2 3" key="1">
    <citation type="journal article" date="2014" name="Nat. Commun.">
        <title>Multiple recent horizontal transfers of a large genomic region in cheese making fungi.</title>
        <authorList>
            <person name="Cheeseman K."/>
            <person name="Ropars J."/>
            <person name="Renault P."/>
            <person name="Dupont J."/>
            <person name="Gouzy J."/>
            <person name="Branca A."/>
            <person name="Abraham A.L."/>
            <person name="Ceppi M."/>
            <person name="Conseiller E."/>
            <person name="Debuchy R."/>
            <person name="Malagnac F."/>
            <person name="Goarin A."/>
            <person name="Silar P."/>
            <person name="Lacoste S."/>
            <person name="Sallet E."/>
            <person name="Bensimon A."/>
            <person name="Giraud T."/>
            <person name="Brygoo Y."/>
        </authorList>
    </citation>
    <scope>NUCLEOTIDE SEQUENCE [LARGE SCALE GENOMIC DNA]</scope>
    <source>
        <strain evidence="3">FM 013</strain>
    </source>
</reference>
<sequence length="276" mass="30836">MAEETRWCGICRKERPNDAFRAPEGAGKDFYKMCEPCRTKYRDVRISHAQMGKRIRSRIRSGLKETQRSRVKRARANRGRSWPYYLSEPAPQTSIDLPNSETRVTSETTSAAQTTPMPEQPNGMHADSGHHSRVTVAPPVVESSAQSTTTTTVITISTTTVSKNVTETSNKPAEGAKTAPDSIQQVKDEDLESLSSGPEPEQQSEIGAGTNRHPEFFGCLHCEKLRPWPMAGLHICLLCIRDWKWCVKGAHNQAKASFIWDGEEHDECYICQFAGI</sequence>
<keyword evidence="3" id="KW-1185">Reference proteome</keyword>
<feature type="region of interest" description="Disordered" evidence="1">
    <location>
        <begin position="83"/>
        <end position="131"/>
    </location>
</feature>
<dbReference type="Proteomes" id="UP000053732">
    <property type="component" value="Unassembled WGS sequence"/>
</dbReference>